<name>A0ABU0RVE9_9ACTN</name>
<dbReference type="InterPro" id="IPR006311">
    <property type="entry name" value="TAT_signal"/>
</dbReference>
<evidence type="ECO:0000256" key="1">
    <source>
        <dbReference type="SAM" id="SignalP"/>
    </source>
</evidence>
<proteinExistence type="predicted"/>
<dbReference type="InterPro" id="IPR029058">
    <property type="entry name" value="AB_hydrolase_fold"/>
</dbReference>
<feature type="domain" description="AB hydrolase-1" evidence="2">
    <location>
        <begin position="49"/>
        <end position="268"/>
    </location>
</feature>
<dbReference type="InterPro" id="IPR052897">
    <property type="entry name" value="Sec-Metab_Biosynth_Hydrolase"/>
</dbReference>
<reference evidence="3 4" key="1">
    <citation type="submission" date="2023-07" db="EMBL/GenBank/DDBJ databases">
        <title>Comparative genomics of wheat-associated soil bacteria to identify genetic determinants of phenazine resistance.</title>
        <authorList>
            <person name="Mouncey N."/>
        </authorList>
    </citation>
    <scope>NUCLEOTIDE SEQUENCE [LARGE SCALE GENOMIC DNA]</scope>
    <source>
        <strain evidence="3 4">W2I16</strain>
    </source>
</reference>
<dbReference type="Pfam" id="PF12697">
    <property type="entry name" value="Abhydrolase_6"/>
    <property type="match status" value="1"/>
</dbReference>
<dbReference type="PANTHER" id="PTHR37017">
    <property type="entry name" value="AB HYDROLASE-1 DOMAIN-CONTAINING PROTEIN-RELATED"/>
    <property type="match status" value="1"/>
</dbReference>
<dbReference type="SUPFAM" id="SSF53474">
    <property type="entry name" value="alpha/beta-Hydrolases"/>
    <property type="match status" value="1"/>
</dbReference>
<dbReference type="PANTHER" id="PTHR37017:SF11">
    <property type="entry name" value="ESTERASE_LIPASE_THIOESTERASE DOMAIN-CONTAINING PROTEIN"/>
    <property type="match status" value="1"/>
</dbReference>
<sequence length="280" mass="29297">MNSPISRRTVTVSLLAGAAALGTTGAAFAAPSPAAKQPMHGHRHTRPTIVLIHGAFADASSWSAVVERLQRQGHQALAPALPLRGLASDAAYIRSFLDSVPGRIVLVGHSYGGAVISVAAADAPRVKALVYIAAFVPDIGESALELTGKYPGSTLAQATSTQYYPLPGGGQGEELIIEQKLFREQFAAGVPATTAQVMAVGQRPIALAALQEKSTATAWKKLPSWCLVATEDRNIPPAALQWMAERARAHTVRVRAPHAVAVSDPGPVTELILRAARSAC</sequence>
<organism evidence="3 4">
    <name type="scientific">Streptomyces turgidiscabies</name>
    <dbReference type="NCBI Taxonomy" id="85558"/>
    <lineage>
        <taxon>Bacteria</taxon>
        <taxon>Bacillati</taxon>
        <taxon>Actinomycetota</taxon>
        <taxon>Actinomycetes</taxon>
        <taxon>Kitasatosporales</taxon>
        <taxon>Streptomycetaceae</taxon>
        <taxon>Streptomyces</taxon>
    </lineage>
</organism>
<evidence type="ECO:0000313" key="4">
    <source>
        <dbReference type="Proteomes" id="UP001223072"/>
    </source>
</evidence>
<gene>
    <name evidence="3" type="ORF">QFZ49_005640</name>
</gene>
<comment type="caution">
    <text evidence="3">The sequence shown here is derived from an EMBL/GenBank/DDBJ whole genome shotgun (WGS) entry which is preliminary data.</text>
</comment>
<feature type="chain" id="PRO_5046391991" evidence="1">
    <location>
        <begin position="30"/>
        <end position="280"/>
    </location>
</feature>
<dbReference type="EMBL" id="JAUSZS010000007">
    <property type="protein sequence ID" value="MDQ0935668.1"/>
    <property type="molecule type" value="Genomic_DNA"/>
</dbReference>
<dbReference type="Gene3D" id="3.40.50.1820">
    <property type="entry name" value="alpha/beta hydrolase"/>
    <property type="match status" value="1"/>
</dbReference>
<dbReference type="RefSeq" id="WP_307629193.1">
    <property type="nucleotide sequence ID" value="NZ_JAUSZS010000007.1"/>
</dbReference>
<dbReference type="InterPro" id="IPR000073">
    <property type="entry name" value="AB_hydrolase_1"/>
</dbReference>
<keyword evidence="4" id="KW-1185">Reference proteome</keyword>
<evidence type="ECO:0000259" key="2">
    <source>
        <dbReference type="Pfam" id="PF12697"/>
    </source>
</evidence>
<feature type="signal peptide" evidence="1">
    <location>
        <begin position="1"/>
        <end position="29"/>
    </location>
</feature>
<protein>
    <submittedName>
        <fullName evidence="3">Pimeloyl-ACP methyl ester carboxylesterase</fullName>
    </submittedName>
</protein>
<keyword evidence="1" id="KW-0732">Signal</keyword>
<dbReference type="Proteomes" id="UP001223072">
    <property type="component" value="Unassembled WGS sequence"/>
</dbReference>
<dbReference type="PROSITE" id="PS51318">
    <property type="entry name" value="TAT"/>
    <property type="match status" value="1"/>
</dbReference>
<evidence type="ECO:0000313" key="3">
    <source>
        <dbReference type="EMBL" id="MDQ0935668.1"/>
    </source>
</evidence>
<accession>A0ABU0RVE9</accession>